<evidence type="ECO:0000313" key="1">
    <source>
        <dbReference type="EMBL" id="SFI60423.1"/>
    </source>
</evidence>
<sequence length="254" mass="28973">MFKKLLASAGIGSAKIDLILNQESLTMGEPVIGQIVLKGGKVEQEIESLYVDFRLASSFKKDGEFIDIDETVAVIQVNQRTLIKEGETREFPFQFICPKCLPVSRIHTRFYFQSNLEIKYGLDSFDRDYVAVHPIGLQKNFLGAFEALGFRLHNEGYTGAKFGTIQILKFYPEMWLHDQLDEIIFMYQITNINEEVSGLFKFHKKARNLDGSVEGYANTGEKKGNFCFRFNELATIEQATQTVQQFILDHIGCL</sequence>
<proteinExistence type="predicted"/>
<dbReference type="PANTHER" id="PTHR40053:SF1">
    <property type="entry name" value="SPORULATION-CONTROL PROTEIN SPO0M"/>
    <property type="match status" value="1"/>
</dbReference>
<dbReference type="AlphaFoldDB" id="A0A1I3JJI7"/>
<dbReference type="STRING" id="46223.SAMN05421852_10196"/>
<dbReference type="InterPro" id="IPR009776">
    <property type="entry name" value="Spore_0_M"/>
</dbReference>
<dbReference type="EMBL" id="FORR01000001">
    <property type="protein sequence ID" value="SFI60423.1"/>
    <property type="molecule type" value="Genomic_DNA"/>
</dbReference>
<keyword evidence="2" id="KW-1185">Reference proteome</keyword>
<evidence type="ECO:0000313" key="2">
    <source>
        <dbReference type="Proteomes" id="UP000199545"/>
    </source>
</evidence>
<gene>
    <name evidence="1" type="ORF">SAMN05421852_10196</name>
</gene>
<dbReference type="Proteomes" id="UP000199545">
    <property type="component" value="Unassembled WGS sequence"/>
</dbReference>
<accession>A0A1I3JJI7</accession>
<organism evidence="1 2">
    <name type="scientific">Thermoflavimicrobium dichotomicum</name>
    <dbReference type="NCBI Taxonomy" id="46223"/>
    <lineage>
        <taxon>Bacteria</taxon>
        <taxon>Bacillati</taxon>
        <taxon>Bacillota</taxon>
        <taxon>Bacilli</taxon>
        <taxon>Bacillales</taxon>
        <taxon>Thermoactinomycetaceae</taxon>
        <taxon>Thermoflavimicrobium</taxon>
    </lineage>
</organism>
<reference evidence="1 2" key="1">
    <citation type="submission" date="2016-10" db="EMBL/GenBank/DDBJ databases">
        <authorList>
            <person name="de Groot N.N."/>
        </authorList>
    </citation>
    <scope>NUCLEOTIDE SEQUENCE [LARGE SCALE GENOMIC DNA]</scope>
    <source>
        <strain evidence="1 2">DSM 44778</strain>
    </source>
</reference>
<protein>
    <submittedName>
        <fullName evidence="1">Sporulation-control protein</fullName>
    </submittedName>
</protein>
<dbReference type="Pfam" id="PF07070">
    <property type="entry name" value="Spo0M"/>
    <property type="match status" value="1"/>
</dbReference>
<name>A0A1I3JJI7_9BACL</name>
<dbReference type="PANTHER" id="PTHR40053">
    <property type="entry name" value="SPORULATION-CONTROL PROTEIN SPO0M"/>
    <property type="match status" value="1"/>
</dbReference>